<proteinExistence type="predicted"/>
<dbReference type="STRING" id="665118.SAMN02983003_1167"/>
<dbReference type="AlphaFoldDB" id="A0A1K2HVU0"/>
<keyword evidence="3" id="KW-1185">Reference proteome</keyword>
<evidence type="ECO:0000313" key="3">
    <source>
        <dbReference type="Proteomes" id="UP000183447"/>
    </source>
</evidence>
<organism evidence="2 3">
    <name type="scientific">Devosia enhydra</name>
    <dbReference type="NCBI Taxonomy" id="665118"/>
    <lineage>
        <taxon>Bacteria</taxon>
        <taxon>Pseudomonadati</taxon>
        <taxon>Pseudomonadota</taxon>
        <taxon>Alphaproteobacteria</taxon>
        <taxon>Hyphomicrobiales</taxon>
        <taxon>Devosiaceae</taxon>
        <taxon>Devosia</taxon>
    </lineage>
</organism>
<dbReference type="OrthoDB" id="7949901at2"/>
<sequence>MRSVLLGLALITAIEPALATEWMYCGDAASEAEIGLLLPHHASVVAPIAVTLRAPGPRQWTSDPAYGDGAGAMVGQAFGDAEMLLVDVLDDNFNAPVASLRVFRVMEGEVFVQAGTLAIDGLGAWAVSCEGP</sequence>
<evidence type="ECO:0000256" key="1">
    <source>
        <dbReference type="SAM" id="SignalP"/>
    </source>
</evidence>
<dbReference type="EMBL" id="FPKU01000001">
    <property type="protein sequence ID" value="SFZ82597.1"/>
    <property type="molecule type" value="Genomic_DNA"/>
</dbReference>
<accession>A0A1K2HVU0</accession>
<feature type="chain" id="PRO_5012114470" evidence="1">
    <location>
        <begin position="20"/>
        <end position="132"/>
    </location>
</feature>
<evidence type="ECO:0000313" key="2">
    <source>
        <dbReference type="EMBL" id="SFZ82597.1"/>
    </source>
</evidence>
<keyword evidence="1" id="KW-0732">Signal</keyword>
<feature type="signal peptide" evidence="1">
    <location>
        <begin position="1"/>
        <end position="19"/>
    </location>
</feature>
<reference evidence="2 3" key="1">
    <citation type="submission" date="2016-11" db="EMBL/GenBank/DDBJ databases">
        <authorList>
            <person name="Jaros S."/>
            <person name="Januszkiewicz K."/>
            <person name="Wedrychowicz H."/>
        </authorList>
    </citation>
    <scope>NUCLEOTIDE SEQUENCE [LARGE SCALE GENOMIC DNA]</scope>
    <source>
        <strain evidence="2 3">ATCC 23634</strain>
    </source>
</reference>
<dbReference type="Proteomes" id="UP000183447">
    <property type="component" value="Unassembled WGS sequence"/>
</dbReference>
<dbReference type="RefSeq" id="WP_143145675.1">
    <property type="nucleotide sequence ID" value="NZ_FPKU01000001.1"/>
</dbReference>
<gene>
    <name evidence="2" type="ORF">SAMN02983003_1167</name>
</gene>
<name>A0A1K2HVU0_9HYPH</name>
<protein>
    <submittedName>
        <fullName evidence="2">Uncharacterized protein</fullName>
    </submittedName>
</protein>